<keyword evidence="3 4" id="KW-0067">ATP-binding</keyword>
<keyword evidence="2" id="KW-0547">Nucleotide-binding</keyword>
<geneLocation type="plasmid" evidence="4 5">
    <name>p111</name>
</geneLocation>
<dbReference type="SUPFAM" id="SSF52540">
    <property type="entry name" value="P-loop containing nucleoside triphosphate hydrolases"/>
    <property type="match status" value="1"/>
</dbReference>
<organism evidence="4 5">
    <name type="scientific">Pseudooceanicola algae</name>
    <dbReference type="NCBI Taxonomy" id="1537215"/>
    <lineage>
        <taxon>Bacteria</taxon>
        <taxon>Pseudomonadati</taxon>
        <taxon>Pseudomonadota</taxon>
        <taxon>Alphaproteobacteria</taxon>
        <taxon>Rhodobacterales</taxon>
        <taxon>Paracoccaceae</taxon>
        <taxon>Pseudooceanicola</taxon>
    </lineage>
</organism>
<name>A0A418SBM6_9RHOB</name>
<evidence type="ECO:0000256" key="2">
    <source>
        <dbReference type="ARBA" id="ARBA00022741"/>
    </source>
</evidence>
<evidence type="ECO:0000256" key="1">
    <source>
        <dbReference type="ARBA" id="ARBA00022448"/>
    </source>
</evidence>
<evidence type="ECO:0000313" key="4">
    <source>
        <dbReference type="EMBL" id="QPM92470.1"/>
    </source>
</evidence>
<keyword evidence="5" id="KW-1185">Reference proteome</keyword>
<dbReference type="InterPro" id="IPR027417">
    <property type="entry name" value="P-loop_NTPase"/>
</dbReference>
<dbReference type="EMBL" id="CP060438">
    <property type="protein sequence ID" value="QPM92470.1"/>
    <property type="molecule type" value="Genomic_DNA"/>
</dbReference>
<dbReference type="EC" id="3.6.3.-" evidence="4"/>
<dbReference type="RefSeq" id="WP_119840861.1">
    <property type="nucleotide sequence ID" value="NZ_CP060438.1"/>
</dbReference>
<dbReference type="PROSITE" id="PS50893">
    <property type="entry name" value="ABC_TRANSPORTER_2"/>
    <property type="match status" value="1"/>
</dbReference>
<sequence length="214" mass="22582">MTLEIDALSIRFRGNPPLFATLSLTIGPGQICTVMGPSGVGKSTLLDAIGGHLAHGFTASGSVVLNGRPLDGIAPEKRRIGLLFQDTVLFPHLSVGDNLAFGLDPRLRGRRARREAVDQALEAAGLAGMAARDPATLSGGQRARVALMRTLLAEPLALLLDEPFSKLDAALRAEMRAFTFDHLRDRAIPALMVTHDPQDAEAAGGPVIHMGPAT</sequence>
<reference evidence="4 5" key="1">
    <citation type="submission" date="2020-08" db="EMBL/GenBank/DDBJ databases">
        <title>Genome sequence of Rhodobacteraceae bacterium Lw-13e.</title>
        <authorList>
            <person name="Poehlein A."/>
            <person name="Wolter L."/>
            <person name="Daniel R."/>
            <person name="Brinkhoff T."/>
        </authorList>
    </citation>
    <scope>NUCLEOTIDE SEQUENCE [LARGE SCALE GENOMIC DNA]</scope>
    <source>
        <strain evidence="4 5">Lw-13e</strain>
        <plasmid evidence="4 5">p111</plasmid>
    </source>
</reference>
<protein>
    <submittedName>
        <fullName evidence="4">Thiamine import ATP-binding protein ThiQ</fullName>
        <ecNumber evidence="4">3.6.3.-</ecNumber>
    </submittedName>
</protein>
<dbReference type="Pfam" id="PF00005">
    <property type="entry name" value="ABC_tran"/>
    <property type="match status" value="1"/>
</dbReference>
<keyword evidence="1" id="KW-0813">Transport</keyword>
<dbReference type="InterPro" id="IPR003593">
    <property type="entry name" value="AAA+_ATPase"/>
</dbReference>
<gene>
    <name evidence="4" type="primary">thiQ_2</name>
    <name evidence="4" type="ORF">PSAL_037340</name>
</gene>
<keyword evidence="4" id="KW-0614">Plasmid</keyword>
<dbReference type="AlphaFoldDB" id="A0A418SBM6"/>
<evidence type="ECO:0000256" key="3">
    <source>
        <dbReference type="ARBA" id="ARBA00022840"/>
    </source>
</evidence>
<dbReference type="OrthoDB" id="9802264at2"/>
<keyword evidence="4" id="KW-0378">Hydrolase</keyword>
<dbReference type="InterPro" id="IPR050093">
    <property type="entry name" value="ABC_SmlMolc_Importer"/>
</dbReference>
<dbReference type="PANTHER" id="PTHR42781:SF4">
    <property type="entry name" value="SPERMIDINE_PUTRESCINE IMPORT ATP-BINDING PROTEIN POTA"/>
    <property type="match status" value="1"/>
</dbReference>
<evidence type="ECO:0000313" key="5">
    <source>
        <dbReference type="Proteomes" id="UP000283786"/>
    </source>
</evidence>
<dbReference type="PANTHER" id="PTHR42781">
    <property type="entry name" value="SPERMIDINE/PUTRESCINE IMPORT ATP-BINDING PROTEIN POTA"/>
    <property type="match status" value="1"/>
</dbReference>
<accession>A0A418SBM6</accession>
<dbReference type="KEGG" id="palw:PSAL_037340"/>
<dbReference type="SMART" id="SM00382">
    <property type="entry name" value="AAA"/>
    <property type="match status" value="1"/>
</dbReference>
<proteinExistence type="predicted"/>
<dbReference type="Gene3D" id="3.40.50.300">
    <property type="entry name" value="P-loop containing nucleotide triphosphate hydrolases"/>
    <property type="match status" value="1"/>
</dbReference>
<dbReference type="InterPro" id="IPR003439">
    <property type="entry name" value="ABC_transporter-like_ATP-bd"/>
</dbReference>
<dbReference type="Proteomes" id="UP000283786">
    <property type="component" value="Plasmid p111"/>
</dbReference>
<dbReference type="GO" id="GO:0005524">
    <property type="term" value="F:ATP binding"/>
    <property type="evidence" value="ECO:0007669"/>
    <property type="project" value="UniProtKB-KW"/>
</dbReference>
<dbReference type="GO" id="GO:0016887">
    <property type="term" value="F:ATP hydrolysis activity"/>
    <property type="evidence" value="ECO:0007669"/>
    <property type="project" value="InterPro"/>
</dbReference>